<feature type="domain" description="DUF6532" evidence="1">
    <location>
        <begin position="4"/>
        <end position="87"/>
    </location>
</feature>
<evidence type="ECO:0000313" key="3">
    <source>
        <dbReference type="Proteomes" id="UP001218188"/>
    </source>
</evidence>
<dbReference type="Pfam" id="PF20149">
    <property type="entry name" value="DUF6532"/>
    <property type="match status" value="1"/>
</dbReference>
<name>A0AAD6SMZ1_9AGAR</name>
<sequence>GHTNNMMHPAISELIFRIVHKPHKSEDSLAKSLPEEFGVYTGELVAAVVLFLQVGIQEYATGQFLKVRFTEENYHKTYKDALRSIAKLKGNREHWGKTTARWAQWEAEHTIEVGTPNANAEGMNGRELRRTLANYMELRRTLANYMELQPSKNSEDAKESEDGASVQCQRTDNVGWRIGKHWELHKPICDHIKRTPEERPLDRHLRHWTLRFDATMLRACIRGLNLKHEWDRIEMEGLVILLQPRPHSHLGSRLQIHRAGVYKNEVIHSMLDVLGVNAEYRQLRPLQMEVRQRLQERTRGFADQAYIFAIARNDGPNAIEGHHPSAFRILTPTVWKPQVVTMSMTEYDGDWLQDLKDQSHDDRPMQHGPLQKLIVHDTEYFPSR</sequence>
<reference evidence="2" key="1">
    <citation type="submission" date="2023-03" db="EMBL/GenBank/DDBJ databases">
        <title>Massive genome expansion in bonnet fungi (Mycena s.s.) driven by repeated elements and novel gene families across ecological guilds.</title>
        <authorList>
            <consortium name="Lawrence Berkeley National Laboratory"/>
            <person name="Harder C.B."/>
            <person name="Miyauchi S."/>
            <person name="Viragh M."/>
            <person name="Kuo A."/>
            <person name="Thoen E."/>
            <person name="Andreopoulos B."/>
            <person name="Lu D."/>
            <person name="Skrede I."/>
            <person name="Drula E."/>
            <person name="Henrissat B."/>
            <person name="Morin E."/>
            <person name="Kohler A."/>
            <person name="Barry K."/>
            <person name="LaButti K."/>
            <person name="Morin E."/>
            <person name="Salamov A."/>
            <person name="Lipzen A."/>
            <person name="Mereny Z."/>
            <person name="Hegedus B."/>
            <person name="Baldrian P."/>
            <person name="Stursova M."/>
            <person name="Weitz H."/>
            <person name="Taylor A."/>
            <person name="Grigoriev I.V."/>
            <person name="Nagy L.G."/>
            <person name="Martin F."/>
            <person name="Kauserud H."/>
        </authorList>
    </citation>
    <scope>NUCLEOTIDE SEQUENCE</scope>
    <source>
        <strain evidence="2">CBHHK200</strain>
    </source>
</reference>
<keyword evidence="3" id="KW-1185">Reference proteome</keyword>
<protein>
    <recommendedName>
        <fullName evidence="1">DUF6532 domain-containing protein</fullName>
    </recommendedName>
</protein>
<dbReference type="Proteomes" id="UP001218188">
    <property type="component" value="Unassembled WGS sequence"/>
</dbReference>
<proteinExistence type="predicted"/>
<dbReference type="EMBL" id="JARJCM010000093">
    <property type="protein sequence ID" value="KAJ7030167.1"/>
    <property type="molecule type" value="Genomic_DNA"/>
</dbReference>
<accession>A0AAD6SMZ1</accession>
<organism evidence="2 3">
    <name type="scientific">Mycena alexandri</name>
    <dbReference type="NCBI Taxonomy" id="1745969"/>
    <lineage>
        <taxon>Eukaryota</taxon>
        <taxon>Fungi</taxon>
        <taxon>Dikarya</taxon>
        <taxon>Basidiomycota</taxon>
        <taxon>Agaricomycotina</taxon>
        <taxon>Agaricomycetes</taxon>
        <taxon>Agaricomycetidae</taxon>
        <taxon>Agaricales</taxon>
        <taxon>Marasmiineae</taxon>
        <taxon>Mycenaceae</taxon>
        <taxon>Mycena</taxon>
    </lineage>
</organism>
<gene>
    <name evidence="2" type="ORF">C8F04DRAFT_1186968</name>
</gene>
<feature type="non-terminal residue" evidence="2">
    <location>
        <position position="1"/>
    </location>
</feature>
<comment type="caution">
    <text evidence="2">The sequence shown here is derived from an EMBL/GenBank/DDBJ whole genome shotgun (WGS) entry which is preliminary data.</text>
</comment>
<dbReference type="InterPro" id="IPR045341">
    <property type="entry name" value="DUF6532"/>
</dbReference>
<evidence type="ECO:0000259" key="1">
    <source>
        <dbReference type="Pfam" id="PF20149"/>
    </source>
</evidence>
<evidence type="ECO:0000313" key="2">
    <source>
        <dbReference type="EMBL" id="KAJ7030167.1"/>
    </source>
</evidence>
<dbReference type="AlphaFoldDB" id="A0AAD6SMZ1"/>